<feature type="compositionally biased region" description="Polar residues" evidence="13">
    <location>
        <begin position="1125"/>
        <end position="1138"/>
    </location>
</feature>
<comment type="catalytic activity">
    <reaction evidence="12">
        <text>L-seryl-[protein] + ATP = O-phospho-L-seryl-[protein] + ADP + H(+)</text>
        <dbReference type="Rhea" id="RHEA:17989"/>
        <dbReference type="Rhea" id="RHEA-COMP:9863"/>
        <dbReference type="Rhea" id="RHEA-COMP:11604"/>
        <dbReference type="ChEBI" id="CHEBI:15378"/>
        <dbReference type="ChEBI" id="CHEBI:29999"/>
        <dbReference type="ChEBI" id="CHEBI:30616"/>
        <dbReference type="ChEBI" id="CHEBI:83421"/>
        <dbReference type="ChEBI" id="CHEBI:456216"/>
        <dbReference type="EC" id="2.7.11.1"/>
    </reaction>
</comment>
<dbReference type="FunFam" id="1.10.510.10:FF:000121">
    <property type="entry name" value="Serine/threonine-protein kinase nrc-2"/>
    <property type="match status" value="1"/>
</dbReference>
<feature type="region of interest" description="Disordered" evidence="13">
    <location>
        <begin position="1181"/>
        <end position="1305"/>
    </location>
</feature>
<dbReference type="Gene3D" id="1.10.510.10">
    <property type="entry name" value="Transferase(Phosphotransferase) domain 1"/>
    <property type="match status" value="1"/>
</dbReference>
<dbReference type="Pfam" id="PF00069">
    <property type="entry name" value="Pkinase"/>
    <property type="match status" value="1"/>
</dbReference>
<evidence type="ECO:0000313" key="16">
    <source>
        <dbReference type="EMBL" id="PAV20720.1"/>
    </source>
</evidence>
<dbReference type="GO" id="GO:0005634">
    <property type="term" value="C:nucleus"/>
    <property type="evidence" value="ECO:0007669"/>
    <property type="project" value="UniProtKB-SubCell"/>
</dbReference>
<keyword evidence="7" id="KW-0418">Kinase</keyword>
<dbReference type="PROSITE" id="PS00108">
    <property type="entry name" value="PROTEIN_KINASE_ST"/>
    <property type="match status" value="1"/>
</dbReference>
<dbReference type="GO" id="GO:0003700">
    <property type="term" value="F:DNA-binding transcription factor activity"/>
    <property type="evidence" value="ECO:0007669"/>
    <property type="project" value="InterPro"/>
</dbReference>
<keyword evidence="6" id="KW-0547">Nucleotide-binding</keyword>
<comment type="subcellular location">
    <subcellularLocation>
        <location evidence="1">Nucleus</location>
    </subcellularLocation>
</comment>
<feature type="compositionally biased region" description="Low complexity" evidence="13">
    <location>
        <begin position="145"/>
        <end position="156"/>
    </location>
</feature>
<feature type="domain" description="Protein kinase" evidence="14">
    <location>
        <begin position="482"/>
        <end position="767"/>
    </location>
</feature>
<organism evidence="16 17">
    <name type="scientific">Pyrrhoderma noxium</name>
    <dbReference type="NCBI Taxonomy" id="2282107"/>
    <lineage>
        <taxon>Eukaryota</taxon>
        <taxon>Fungi</taxon>
        <taxon>Dikarya</taxon>
        <taxon>Basidiomycota</taxon>
        <taxon>Agaricomycotina</taxon>
        <taxon>Agaricomycetes</taxon>
        <taxon>Hymenochaetales</taxon>
        <taxon>Hymenochaetaceae</taxon>
        <taxon>Pyrrhoderma</taxon>
    </lineage>
</organism>
<feature type="domain" description="AGC-kinase C-terminal" evidence="15">
    <location>
        <begin position="768"/>
        <end position="855"/>
    </location>
</feature>
<comment type="caution">
    <text evidence="16">The sequence shown here is derived from an EMBL/GenBank/DDBJ whole genome shotgun (WGS) entry which is preliminary data.</text>
</comment>
<feature type="compositionally biased region" description="Polar residues" evidence="13">
    <location>
        <begin position="1234"/>
        <end position="1279"/>
    </location>
</feature>
<accession>A0A286UMB4</accession>
<evidence type="ECO:0000313" key="17">
    <source>
        <dbReference type="Proteomes" id="UP000217199"/>
    </source>
</evidence>
<dbReference type="GO" id="GO:0043565">
    <property type="term" value="F:sequence-specific DNA binding"/>
    <property type="evidence" value="ECO:0007669"/>
    <property type="project" value="InterPro"/>
</dbReference>
<dbReference type="Proteomes" id="UP000217199">
    <property type="component" value="Unassembled WGS sequence"/>
</dbReference>
<dbReference type="Pfam" id="PF00447">
    <property type="entry name" value="HSF_DNA-bind"/>
    <property type="match status" value="1"/>
</dbReference>
<dbReference type="FunFam" id="3.30.200.20:FF:001236">
    <property type="entry name" value="AGC/RSK protein kinase"/>
    <property type="match status" value="1"/>
</dbReference>
<evidence type="ECO:0000256" key="3">
    <source>
        <dbReference type="ARBA" id="ARBA00012513"/>
    </source>
</evidence>
<feature type="compositionally biased region" description="Pro residues" evidence="13">
    <location>
        <begin position="370"/>
        <end position="383"/>
    </location>
</feature>
<feature type="region of interest" description="Disordered" evidence="13">
    <location>
        <begin position="1120"/>
        <end position="1166"/>
    </location>
</feature>
<feature type="region of interest" description="Disordered" evidence="13">
    <location>
        <begin position="1022"/>
        <end position="1096"/>
    </location>
</feature>
<protein>
    <recommendedName>
        <fullName evidence="3">non-specific serine/threonine protein kinase</fullName>
        <ecNumber evidence="3">2.7.11.1</ecNumber>
    </recommendedName>
</protein>
<feature type="compositionally biased region" description="Low complexity" evidence="13">
    <location>
        <begin position="12"/>
        <end position="29"/>
    </location>
</feature>
<dbReference type="SUPFAM" id="SSF46785">
    <property type="entry name" value="Winged helix' DNA-binding domain"/>
    <property type="match status" value="1"/>
</dbReference>
<dbReference type="PROSITE" id="PS50011">
    <property type="entry name" value="PROTEIN_KINASE_DOM"/>
    <property type="match status" value="1"/>
</dbReference>
<evidence type="ECO:0000256" key="8">
    <source>
        <dbReference type="ARBA" id="ARBA00022840"/>
    </source>
</evidence>
<evidence type="ECO:0000256" key="9">
    <source>
        <dbReference type="ARBA" id="ARBA00023125"/>
    </source>
</evidence>
<feature type="compositionally biased region" description="Polar residues" evidence="13">
    <location>
        <begin position="355"/>
        <end position="364"/>
    </location>
</feature>
<sequence>MATPFPDPPDSYPDSSNTIHSSSGAGSSSVTAPLPSPTSPSWKSIFRLGNASGRKPSRAKSALTLDTDFAASSANGDQQQNVISPATTLSREPSQTQTPSGLGGSNGQTLEVEGLSLVTVNATHGTLTPSSSVSFNTSLGNRYSSTSMGTLSSESGQNPQANGRSHAQHQNGTFYNGHPPPISASSTASTRGESCIPSTPDISQNNSAAGSLPTPSSSAGQERPPSGKSKSKTDKQKQLGATHPLTPVTDATPSASPLSPKTRGGMTKFIRRVASAPNAKGLFSLSKSHKDRDGNAGSRTPTSMKFGFLSPTSGSIGRSGTIPNVPPVPTNGANGNNQRVSEKDSLDTSSSGSSRNQNPANHTFSHGPKSSPPPSFHPPPNHPHPTLAHSQSAQNLNPSNGSLLSPTKGTRSSRANSTASGSSLLKGSKGKHKDPNEHIGLLSAPPVPVGTGTDGSGRAPFRRTYSSNSIKIRSVEVNPSSFQKIKLLGRGDVGKVYLVREKKTNKLFAMKVLSKKEMIERRKIKRALAEQEILATANHPFIVTLYHSFQSKEYLYLCMEYCMGGEFFRALQTRPGKCLSEEDAKFYAAEVVAALEYLHLMGFIYRDLKPENILLHQSGHIMLSDFDLAKQSGEPGGHPATVAQIEPNGVPVIDTKSCTANFRTNSFVGTEEYIAPEVIENLGHTSAVDWWTLGILIFEMIFATTPFKGPSRSKTFQNVLELPVAFPEHPKITSAGKDIINRLLDKSESRRLGSQSGASQVKQHKWFAKTNWGLLRNMTPPIVPATSNGLDAVNFRSLRESQSLQLEMQGVAGAGVPGTPGLRGTEDGLEPAPEDERDLFRGFSNVTLKSPIAPPQIPLTALPLRLHTREHQYSSRPSPYSHIQPNVQNVYPSPISAQSTPSGTHSHSVSGDEHEDDDASPPKSAEASPTEAKAPQKTQSTFLTKLYALLEKPENQHMIRWDANGDHIIVERPEQLALHVLPSVYRQSRFASFSRQLNIYGFMRKVNLRNVDPAIDDPDASTWSHPTLNRHSPPEVVANFKRRVPPRLPKPRKRQEQDMPPVMPMHGPRSGVPLSVPSSLGSPGSKGRARGFSAPGSYLGGPNSPWGVTSNSSFQRAALPPLTVPSDSPSAFTQSSVYGGSHSAHPGLHPISPADDHVQSPAAFSPPGYASTGSISYGYSDSSSWATMSPTNPTSTQQNTGSLSSLLNPSGSHYQRSSMQTASGYPSQYPAPLNTHSASSMSPDSRPTTGYSVTSMPYDSENTSTSMSTAHTNDYSRPGSSHHRPMSPARPHSGHKTGLSGGLGGINSAYSSSGTGNYSGVSLSNSAVRRPRRHSQAMSPYPSPYDTPNGASNGSTQQAHHLDSSTSHGTYHTPAQHGRPSSSPQPAGPGSNHHVMRARSMVQLPTVDTNQTSTYTFSPGDGGAHTTMGTGHLSSVDSMEGWGRSVRPSTSASSLSSTSHASSSQANTPPMDPSYHLAGEDLNRSAKAIVFFPDEGRARFPDEPCYD</sequence>
<feature type="compositionally biased region" description="Low complexity" evidence="13">
    <location>
        <begin position="409"/>
        <end position="427"/>
    </location>
</feature>
<dbReference type="PANTHER" id="PTHR45637">
    <property type="entry name" value="FLIPPASE KINASE 1-RELATED"/>
    <property type="match status" value="1"/>
</dbReference>
<keyword evidence="9" id="KW-0238">DNA-binding</keyword>
<dbReference type="InterPro" id="IPR000232">
    <property type="entry name" value="HSF_DNA-bd"/>
</dbReference>
<evidence type="ECO:0000259" key="15">
    <source>
        <dbReference type="PROSITE" id="PS51285"/>
    </source>
</evidence>
<dbReference type="PRINTS" id="PR00056">
    <property type="entry name" value="HSFDOMAIN"/>
</dbReference>
<evidence type="ECO:0000256" key="10">
    <source>
        <dbReference type="ARBA" id="ARBA00023242"/>
    </source>
</evidence>
<feature type="compositionally biased region" description="Polar residues" evidence="13">
    <location>
        <begin position="388"/>
        <end position="408"/>
    </location>
</feature>
<dbReference type="InterPro" id="IPR036388">
    <property type="entry name" value="WH-like_DNA-bd_sf"/>
</dbReference>
<keyword evidence="10" id="KW-0539">Nucleus</keyword>
<feature type="compositionally biased region" description="Polar residues" evidence="13">
    <location>
        <begin position="1427"/>
        <end position="1437"/>
    </location>
</feature>
<dbReference type="SMART" id="SM00220">
    <property type="entry name" value="S_TKc"/>
    <property type="match status" value="1"/>
</dbReference>
<dbReference type="Gene3D" id="3.30.200.20">
    <property type="entry name" value="Phosphorylase Kinase, domain 1"/>
    <property type="match status" value="1"/>
</dbReference>
<feature type="compositionally biased region" description="Polar residues" evidence="13">
    <location>
        <begin position="874"/>
        <end position="909"/>
    </location>
</feature>
<feature type="compositionally biased region" description="Low complexity" evidence="13">
    <location>
        <begin position="1378"/>
        <end position="1391"/>
    </location>
</feature>
<dbReference type="CDD" id="cd05574">
    <property type="entry name" value="STKc_phototropin_like"/>
    <property type="match status" value="1"/>
</dbReference>
<feature type="region of interest" description="Disordered" evidence="13">
    <location>
        <begin position="812"/>
        <end position="834"/>
    </location>
</feature>
<evidence type="ECO:0000256" key="6">
    <source>
        <dbReference type="ARBA" id="ARBA00022741"/>
    </source>
</evidence>
<dbReference type="GO" id="GO:0004674">
    <property type="term" value="F:protein serine/threonine kinase activity"/>
    <property type="evidence" value="ECO:0007669"/>
    <property type="project" value="UniProtKB-KW"/>
</dbReference>
<reference evidence="16 17" key="1">
    <citation type="journal article" date="2017" name="Mol. Ecol.">
        <title>Comparative and population genomic landscape of Phellinus noxius: A hypervariable fungus causing root rot in trees.</title>
        <authorList>
            <person name="Chung C.L."/>
            <person name="Lee T.J."/>
            <person name="Akiba M."/>
            <person name="Lee H.H."/>
            <person name="Kuo T.H."/>
            <person name="Liu D."/>
            <person name="Ke H.M."/>
            <person name="Yokoi T."/>
            <person name="Roa M.B."/>
            <person name="Lu M.J."/>
            <person name="Chang Y.Y."/>
            <person name="Ann P.J."/>
            <person name="Tsai J.N."/>
            <person name="Chen C.Y."/>
            <person name="Tzean S.S."/>
            <person name="Ota Y."/>
            <person name="Hattori T."/>
            <person name="Sahashi N."/>
            <person name="Liou R.F."/>
            <person name="Kikuchi T."/>
            <person name="Tsai I.J."/>
        </authorList>
    </citation>
    <scope>NUCLEOTIDE SEQUENCE [LARGE SCALE GENOMIC DNA]</scope>
    <source>
        <strain evidence="16 17">FFPRI411160</strain>
    </source>
</reference>
<comment type="similarity">
    <text evidence="2">Belongs to the protein kinase superfamily. AGC Ser/Thr protein kinase family.</text>
</comment>
<dbReference type="InterPro" id="IPR000719">
    <property type="entry name" value="Prot_kinase_dom"/>
</dbReference>
<feature type="region of interest" description="Disordered" evidence="13">
    <location>
        <begin position="869"/>
        <end position="938"/>
    </location>
</feature>
<feature type="compositionally biased region" description="Polar residues" evidence="13">
    <location>
        <begin position="1349"/>
        <end position="1370"/>
    </location>
</feature>
<keyword evidence="8" id="KW-0067">ATP-binding</keyword>
<feature type="compositionally biased region" description="Basic residues" evidence="13">
    <location>
        <begin position="1040"/>
        <end position="1053"/>
    </location>
</feature>
<dbReference type="InterPro" id="IPR011009">
    <property type="entry name" value="Kinase-like_dom_sf"/>
</dbReference>
<dbReference type="GO" id="GO:0005524">
    <property type="term" value="F:ATP binding"/>
    <property type="evidence" value="ECO:0007669"/>
    <property type="project" value="UniProtKB-KW"/>
</dbReference>
<feature type="region of interest" description="Disordered" evidence="13">
    <location>
        <begin position="145"/>
        <end position="462"/>
    </location>
</feature>
<feature type="compositionally biased region" description="Polar residues" evidence="13">
    <location>
        <begin position="1185"/>
        <end position="1201"/>
    </location>
</feature>
<proteinExistence type="inferred from homology"/>
<evidence type="ECO:0000256" key="2">
    <source>
        <dbReference type="ARBA" id="ARBA00009903"/>
    </source>
</evidence>
<feature type="compositionally biased region" description="Polar residues" evidence="13">
    <location>
        <begin position="70"/>
        <end position="100"/>
    </location>
</feature>
<feature type="compositionally biased region" description="Polar residues" evidence="13">
    <location>
        <begin position="310"/>
        <end position="322"/>
    </location>
</feature>
<feature type="compositionally biased region" description="Low complexity" evidence="13">
    <location>
        <begin position="1449"/>
        <end position="1464"/>
    </location>
</feature>
<keyword evidence="4" id="KW-0723">Serine/threonine-protein kinase</keyword>
<feature type="compositionally biased region" description="Polar residues" evidence="13">
    <location>
        <begin position="1208"/>
        <end position="1226"/>
    </location>
</feature>
<feature type="region of interest" description="Disordered" evidence="13">
    <location>
        <begin position="1"/>
        <end position="110"/>
    </location>
</feature>
<dbReference type="SMART" id="SM00415">
    <property type="entry name" value="HSF"/>
    <property type="match status" value="1"/>
</dbReference>
<feature type="compositionally biased region" description="Low complexity" evidence="13">
    <location>
        <begin position="1067"/>
        <end position="1085"/>
    </location>
</feature>
<dbReference type="STRING" id="2282107.A0A286UMB4"/>
<feature type="compositionally biased region" description="Polar residues" evidence="13">
    <location>
        <begin position="249"/>
        <end position="259"/>
    </location>
</feature>
<dbReference type="InterPro" id="IPR036390">
    <property type="entry name" value="WH_DNA-bd_sf"/>
</dbReference>
<keyword evidence="17" id="KW-1185">Reference proteome</keyword>
<dbReference type="EMBL" id="NBII01000003">
    <property type="protein sequence ID" value="PAV20720.1"/>
    <property type="molecule type" value="Genomic_DNA"/>
</dbReference>
<evidence type="ECO:0000259" key="14">
    <source>
        <dbReference type="PROSITE" id="PS50011"/>
    </source>
</evidence>
<feature type="region of interest" description="Disordered" evidence="13">
    <location>
        <begin position="1405"/>
        <end position="1480"/>
    </location>
</feature>
<evidence type="ECO:0000256" key="11">
    <source>
        <dbReference type="ARBA" id="ARBA00047899"/>
    </source>
</evidence>
<evidence type="ECO:0000256" key="12">
    <source>
        <dbReference type="ARBA" id="ARBA00048679"/>
    </source>
</evidence>
<keyword evidence="5" id="KW-0808">Transferase</keyword>
<dbReference type="InParanoid" id="A0A286UMB4"/>
<feature type="compositionally biased region" description="Polar residues" evidence="13">
    <location>
        <begin position="196"/>
        <end position="220"/>
    </location>
</feature>
<dbReference type="EC" id="2.7.11.1" evidence="3"/>
<comment type="catalytic activity">
    <reaction evidence="11">
        <text>L-threonyl-[protein] + ATP = O-phospho-L-threonyl-[protein] + ADP + H(+)</text>
        <dbReference type="Rhea" id="RHEA:46608"/>
        <dbReference type="Rhea" id="RHEA-COMP:11060"/>
        <dbReference type="Rhea" id="RHEA-COMP:11605"/>
        <dbReference type="ChEBI" id="CHEBI:15378"/>
        <dbReference type="ChEBI" id="CHEBI:30013"/>
        <dbReference type="ChEBI" id="CHEBI:30616"/>
        <dbReference type="ChEBI" id="CHEBI:61977"/>
        <dbReference type="ChEBI" id="CHEBI:456216"/>
        <dbReference type="EC" id="2.7.11.1"/>
    </reaction>
</comment>
<feature type="compositionally biased region" description="Polar residues" evidence="13">
    <location>
        <begin position="1406"/>
        <end position="1417"/>
    </location>
</feature>
<evidence type="ECO:0000256" key="5">
    <source>
        <dbReference type="ARBA" id="ARBA00022679"/>
    </source>
</evidence>
<dbReference type="SUPFAM" id="SSF56112">
    <property type="entry name" value="Protein kinase-like (PK-like)"/>
    <property type="match status" value="1"/>
</dbReference>
<dbReference type="PROSITE" id="PS51285">
    <property type="entry name" value="AGC_KINASE_CTER"/>
    <property type="match status" value="1"/>
</dbReference>
<feature type="region of interest" description="Disordered" evidence="13">
    <location>
        <begin position="1321"/>
        <end position="1393"/>
    </location>
</feature>
<evidence type="ECO:0000256" key="1">
    <source>
        <dbReference type="ARBA" id="ARBA00004123"/>
    </source>
</evidence>
<evidence type="ECO:0000256" key="7">
    <source>
        <dbReference type="ARBA" id="ARBA00022777"/>
    </source>
</evidence>
<feature type="compositionally biased region" description="Pro residues" evidence="13">
    <location>
        <begin position="1"/>
        <end position="11"/>
    </location>
</feature>
<feature type="compositionally biased region" description="Polar residues" evidence="13">
    <location>
        <begin position="157"/>
        <end position="174"/>
    </location>
</feature>
<dbReference type="OrthoDB" id="432483at2759"/>
<gene>
    <name evidence="16" type="ORF">PNOK_0334700</name>
</gene>
<dbReference type="InterPro" id="IPR000961">
    <property type="entry name" value="AGC-kinase_C"/>
</dbReference>
<name>A0A286UMB4_9AGAM</name>
<evidence type="ECO:0000256" key="13">
    <source>
        <dbReference type="SAM" id="MobiDB-lite"/>
    </source>
</evidence>
<dbReference type="Gene3D" id="1.10.10.10">
    <property type="entry name" value="Winged helix-like DNA-binding domain superfamily/Winged helix DNA-binding domain"/>
    <property type="match status" value="1"/>
</dbReference>
<evidence type="ECO:0000256" key="4">
    <source>
        <dbReference type="ARBA" id="ARBA00022527"/>
    </source>
</evidence>
<dbReference type="InterPro" id="IPR008271">
    <property type="entry name" value="Ser/Thr_kinase_AS"/>
</dbReference>